<name>A0ABC8R8F0_9AQUA</name>
<accession>A0ABC8R8F0</accession>
<dbReference type="EMBL" id="CAUOFW020001116">
    <property type="protein sequence ID" value="CAK9141276.1"/>
    <property type="molecule type" value="Genomic_DNA"/>
</dbReference>
<reference evidence="1 2" key="1">
    <citation type="submission" date="2024-02" db="EMBL/GenBank/DDBJ databases">
        <authorList>
            <person name="Vignale AGUSTIN F."/>
            <person name="Sosa J E."/>
            <person name="Modenutti C."/>
        </authorList>
    </citation>
    <scope>NUCLEOTIDE SEQUENCE [LARGE SCALE GENOMIC DNA]</scope>
</reference>
<protein>
    <submittedName>
        <fullName evidence="1">Uncharacterized protein</fullName>
    </submittedName>
</protein>
<organism evidence="1 2">
    <name type="scientific">Ilex paraguariensis</name>
    <name type="common">yerba mate</name>
    <dbReference type="NCBI Taxonomy" id="185542"/>
    <lineage>
        <taxon>Eukaryota</taxon>
        <taxon>Viridiplantae</taxon>
        <taxon>Streptophyta</taxon>
        <taxon>Embryophyta</taxon>
        <taxon>Tracheophyta</taxon>
        <taxon>Spermatophyta</taxon>
        <taxon>Magnoliopsida</taxon>
        <taxon>eudicotyledons</taxon>
        <taxon>Gunneridae</taxon>
        <taxon>Pentapetalae</taxon>
        <taxon>asterids</taxon>
        <taxon>campanulids</taxon>
        <taxon>Aquifoliales</taxon>
        <taxon>Aquifoliaceae</taxon>
        <taxon>Ilex</taxon>
    </lineage>
</organism>
<evidence type="ECO:0000313" key="1">
    <source>
        <dbReference type="EMBL" id="CAK9141276.1"/>
    </source>
</evidence>
<dbReference type="AlphaFoldDB" id="A0ABC8R8F0"/>
<gene>
    <name evidence="1" type="ORF">ILEXP_LOCUS8840</name>
</gene>
<keyword evidence="2" id="KW-1185">Reference proteome</keyword>
<comment type="caution">
    <text evidence="1">The sequence shown here is derived from an EMBL/GenBank/DDBJ whole genome shotgun (WGS) entry which is preliminary data.</text>
</comment>
<proteinExistence type="predicted"/>
<sequence>MTIDDDAKEVGDPRRLYCSVLFSVFVPSSILVTIDDDAEELGDCCSVFSYVLVLLELLDIPIHLEHTCGGGLKDLAVGLKFMAISNAVTVNGSWSR</sequence>
<evidence type="ECO:0000313" key="2">
    <source>
        <dbReference type="Proteomes" id="UP001642360"/>
    </source>
</evidence>
<dbReference type="Proteomes" id="UP001642360">
    <property type="component" value="Unassembled WGS sequence"/>
</dbReference>